<organism evidence="2 3">
    <name type="scientific">Vitis vinifera</name>
    <name type="common">Grape</name>
    <dbReference type="NCBI Taxonomy" id="29760"/>
    <lineage>
        <taxon>Eukaryota</taxon>
        <taxon>Viridiplantae</taxon>
        <taxon>Streptophyta</taxon>
        <taxon>Embryophyta</taxon>
        <taxon>Tracheophyta</taxon>
        <taxon>Spermatophyta</taxon>
        <taxon>Magnoliopsida</taxon>
        <taxon>eudicotyledons</taxon>
        <taxon>Gunneridae</taxon>
        <taxon>Pentapetalae</taxon>
        <taxon>rosids</taxon>
        <taxon>Vitales</taxon>
        <taxon>Vitaceae</taxon>
        <taxon>Viteae</taxon>
        <taxon>Vitis</taxon>
    </lineage>
</organism>
<feature type="compositionally biased region" description="Basic and acidic residues" evidence="1">
    <location>
        <begin position="1"/>
        <end position="13"/>
    </location>
</feature>
<evidence type="ECO:0000256" key="1">
    <source>
        <dbReference type="SAM" id="MobiDB-lite"/>
    </source>
</evidence>
<protein>
    <submittedName>
        <fullName evidence="2">Uncharacterized protein</fullName>
    </submittedName>
</protein>
<feature type="region of interest" description="Disordered" evidence="1">
    <location>
        <begin position="1"/>
        <end position="25"/>
    </location>
</feature>
<dbReference type="PANTHER" id="PTHR34222:SF37">
    <property type="entry name" value="RETROTRANSPOSON GAG DOMAIN-CONTAINING PROTEIN"/>
    <property type="match status" value="1"/>
</dbReference>
<sequence>MKESRGMLQDKEAQPIIKNESTRSSNHDGVWCTYYKKPHHTKETCWKLHGKPQGVGRNGGFKGGQQRREAHLTHAEGHPYENSNLSSSETEGFNKEEIERLGNLLNSLEKTNGSCSFVQSDKFPTYALSASNTLHNDSCVIDSGVTNHMTYSS</sequence>
<feature type="region of interest" description="Disordered" evidence="1">
    <location>
        <begin position="53"/>
        <end position="89"/>
    </location>
</feature>
<proteinExistence type="predicted"/>
<reference evidence="2 3" key="1">
    <citation type="journal article" date="2018" name="PLoS Genet.">
        <title>Population sequencing reveals clonal diversity and ancestral inbreeding in the grapevine cultivar Chardonnay.</title>
        <authorList>
            <person name="Roach M.J."/>
            <person name="Johnson D.L."/>
            <person name="Bohlmann J."/>
            <person name="van Vuuren H.J."/>
            <person name="Jones S.J."/>
            <person name="Pretorius I.S."/>
            <person name="Schmidt S.A."/>
            <person name="Borneman A.R."/>
        </authorList>
    </citation>
    <scope>NUCLEOTIDE SEQUENCE [LARGE SCALE GENOMIC DNA]</scope>
    <source>
        <strain evidence="3">cv. Chardonnay</strain>
        <tissue evidence="2">Leaf</tissue>
    </source>
</reference>
<dbReference type="EMBL" id="QGNW01002089">
    <property type="protein sequence ID" value="RVW25442.1"/>
    <property type="molecule type" value="Genomic_DNA"/>
</dbReference>
<accession>A0A438CQF8</accession>
<feature type="compositionally biased region" description="Basic and acidic residues" evidence="1">
    <location>
        <begin position="66"/>
        <end position="79"/>
    </location>
</feature>
<evidence type="ECO:0000313" key="3">
    <source>
        <dbReference type="Proteomes" id="UP000288805"/>
    </source>
</evidence>
<evidence type="ECO:0000313" key="2">
    <source>
        <dbReference type="EMBL" id="RVW25442.1"/>
    </source>
</evidence>
<gene>
    <name evidence="2" type="ORF">CK203_111825</name>
</gene>
<name>A0A438CQF8_VITVI</name>
<dbReference type="PANTHER" id="PTHR34222">
    <property type="entry name" value="GAG_PRE-INTEGRS DOMAIN-CONTAINING PROTEIN"/>
    <property type="match status" value="1"/>
</dbReference>
<comment type="caution">
    <text evidence="2">The sequence shown here is derived from an EMBL/GenBank/DDBJ whole genome shotgun (WGS) entry which is preliminary data.</text>
</comment>
<dbReference type="Proteomes" id="UP000288805">
    <property type="component" value="Unassembled WGS sequence"/>
</dbReference>
<dbReference type="AlphaFoldDB" id="A0A438CQF8"/>